<dbReference type="Gene3D" id="3.90.1150.10">
    <property type="entry name" value="Aspartate Aminotransferase, domain 1"/>
    <property type="match status" value="1"/>
</dbReference>
<keyword evidence="2" id="KW-0663">Pyridoxal phosphate</keyword>
<dbReference type="InterPro" id="IPR015422">
    <property type="entry name" value="PyrdxlP-dep_Trfase_small"/>
</dbReference>
<dbReference type="InterPro" id="IPR015424">
    <property type="entry name" value="PyrdxlP-dep_Trfase"/>
</dbReference>
<dbReference type="InterPro" id="IPR000277">
    <property type="entry name" value="Cys/Met-Metab_PyrdxlP-dep_enz"/>
</dbReference>
<feature type="non-terminal residue" evidence="3">
    <location>
        <position position="1"/>
    </location>
</feature>
<dbReference type="InterPro" id="IPR015421">
    <property type="entry name" value="PyrdxlP-dep_Trfase_major"/>
</dbReference>
<protein>
    <recommendedName>
        <fullName evidence="4">Cystathionine beta-lyase</fullName>
    </recommendedName>
</protein>
<evidence type="ECO:0000256" key="1">
    <source>
        <dbReference type="ARBA" id="ARBA00001933"/>
    </source>
</evidence>
<evidence type="ECO:0000256" key="2">
    <source>
        <dbReference type="ARBA" id="ARBA00022898"/>
    </source>
</evidence>
<comment type="caution">
    <text evidence="3">The sequence shown here is derived from an EMBL/GenBank/DDBJ whole genome shotgun (WGS) entry which is preliminary data.</text>
</comment>
<dbReference type="AlphaFoldDB" id="X0ZKU6"/>
<name>X0ZKU6_9ZZZZ</name>
<organism evidence="3">
    <name type="scientific">marine sediment metagenome</name>
    <dbReference type="NCBI Taxonomy" id="412755"/>
    <lineage>
        <taxon>unclassified sequences</taxon>
        <taxon>metagenomes</taxon>
        <taxon>ecological metagenomes</taxon>
    </lineage>
</organism>
<dbReference type="PANTHER" id="PTHR11808">
    <property type="entry name" value="TRANS-SULFURATION ENZYME FAMILY MEMBER"/>
    <property type="match status" value="1"/>
</dbReference>
<reference evidence="3" key="1">
    <citation type="journal article" date="2014" name="Front. Microbiol.">
        <title>High frequency of phylogenetically diverse reductive dehalogenase-homologous genes in deep subseafloor sedimentary metagenomes.</title>
        <authorList>
            <person name="Kawai M."/>
            <person name="Futagami T."/>
            <person name="Toyoda A."/>
            <person name="Takaki Y."/>
            <person name="Nishi S."/>
            <person name="Hori S."/>
            <person name="Arai W."/>
            <person name="Tsubouchi T."/>
            <person name="Morono Y."/>
            <person name="Uchiyama I."/>
            <person name="Ito T."/>
            <person name="Fujiyama A."/>
            <person name="Inagaki F."/>
            <person name="Takami H."/>
        </authorList>
    </citation>
    <scope>NUCLEOTIDE SEQUENCE</scope>
    <source>
        <strain evidence="3">Expedition CK06-06</strain>
    </source>
</reference>
<proteinExistence type="predicted"/>
<comment type="cofactor">
    <cofactor evidence="1">
        <name>pyridoxal 5'-phosphate</name>
        <dbReference type="ChEBI" id="CHEBI:597326"/>
    </cofactor>
</comment>
<evidence type="ECO:0008006" key="4">
    <source>
        <dbReference type="Google" id="ProtNLM"/>
    </source>
</evidence>
<gene>
    <name evidence="3" type="ORF">S01H4_14355</name>
</gene>
<dbReference type="GO" id="GO:0005737">
    <property type="term" value="C:cytoplasm"/>
    <property type="evidence" value="ECO:0007669"/>
    <property type="project" value="TreeGrafter"/>
</dbReference>
<dbReference type="GO" id="GO:0030170">
    <property type="term" value="F:pyridoxal phosphate binding"/>
    <property type="evidence" value="ECO:0007669"/>
    <property type="project" value="InterPro"/>
</dbReference>
<dbReference type="Pfam" id="PF01053">
    <property type="entry name" value="Cys_Met_Meta_PP"/>
    <property type="match status" value="1"/>
</dbReference>
<dbReference type="EMBL" id="BART01006297">
    <property type="protein sequence ID" value="GAG60953.1"/>
    <property type="molecule type" value="Genomic_DNA"/>
</dbReference>
<dbReference type="SUPFAM" id="SSF53383">
    <property type="entry name" value="PLP-dependent transferases"/>
    <property type="match status" value="1"/>
</dbReference>
<dbReference type="GO" id="GO:0019346">
    <property type="term" value="P:transsulfuration"/>
    <property type="evidence" value="ECO:0007669"/>
    <property type="project" value="InterPro"/>
</dbReference>
<sequence length="305" mass="34560">DEHKYSYTRHRHPNENYLCEQITNLYDCSRAILFSSGTSAIFNTLSTYASNKSFFLVSSEIYISTKKIIERLKRIYPELVCEFFNAGDDDDLIEKVKLNKEILTLIITESCTNPNGYTLNSLTYRKINKISPNCVTVVDNTWLSSVVFNPIMYGANIVVESLTKYVSGGSVIMGVAVGQRKKIEKIESTSCFTGNHVSPFDCWLVSESIKTLGMRIEKSFTMISSIIHYLEKNVNVLEIKHPLCESHPDYHKASKILNLGPSVITFYSNLDPDILNKNLNKCNIILKPVSLILITVKIKLTEIFS</sequence>
<dbReference type="Gene3D" id="3.40.640.10">
    <property type="entry name" value="Type I PLP-dependent aspartate aminotransferase-like (Major domain)"/>
    <property type="match status" value="1"/>
</dbReference>
<accession>X0ZKU6</accession>
<evidence type="ECO:0000313" key="3">
    <source>
        <dbReference type="EMBL" id="GAG60953.1"/>
    </source>
</evidence>
<dbReference type="GO" id="GO:0016846">
    <property type="term" value="F:carbon-sulfur lyase activity"/>
    <property type="evidence" value="ECO:0007669"/>
    <property type="project" value="TreeGrafter"/>
</dbReference>